<evidence type="ECO:0000259" key="2">
    <source>
        <dbReference type="Pfam" id="PF01558"/>
    </source>
</evidence>
<dbReference type="SUPFAM" id="SSF53323">
    <property type="entry name" value="Pyruvate-ferredoxin oxidoreductase, PFOR, domain III"/>
    <property type="match status" value="1"/>
</dbReference>
<evidence type="ECO:0000313" key="3">
    <source>
        <dbReference type="EMBL" id="HIQ79414.1"/>
    </source>
</evidence>
<evidence type="ECO:0000313" key="4">
    <source>
        <dbReference type="Proteomes" id="UP000824262"/>
    </source>
</evidence>
<dbReference type="PANTHER" id="PTHR42730">
    <property type="entry name" value="2-OXOGLUTARATE SYNTHASE SUBUNIT KORC"/>
    <property type="match status" value="1"/>
</dbReference>
<evidence type="ECO:0000256" key="1">
    <source>
        <dbReference type="ARBA" id="ARBA00023002"/>
    </source>
</evidence>
<sequence length="179" mass="18609">MKNAIIFTGSGGQGVMSMGIMLAQSAVESGRHAAYMPSYGPEQRGGSAKCTVIIDKDEIVSPMAGTGGVLVAMNNMAYNKFIDELEPGGILLYDSTLVTVPIERGDITAIGIPADALALEVGSPKVANVIVIGALIALTGIVSPEEFQHSLDVKFAKKSDAVRAMNAEALKRGMAAVQK</sequence>
<dbReference type="InterPro" id="IPR052554">
    <property type="entry name" value="2-oxoglutarate_synth_KorC"/>
</dbReference>
<dbReference type="InterPro" id="IPR019752">
    <property type="entry name" value="Pyrv/ketoisovalerate_OxRed_cat"/>
</dbReference>
<dbReference type="AlphaFoldDB" id="A0A9D1CTT6"/>
<protein>
    <submittedName>
        <fullName evidence="3">2-oxoacid:acceptor oxidoreductase family protein</fullName>
    </submittedName>
</protein>
<dbReference type="GO" id="GO:0016903">
    <property type="term" value="F:oxidoreductase activity, acting on the aldehyde or oxo group of donors"/>
    <property type="evidence" value="ECO:0007669"/>
    <property type="project" value="InterPro"/>
</dbReference>
<organism evidence="3 4">
    <name type="scientific">Candidatus Scatomorpha intestinavium</name>
    <dbReference type="NCBI Taxonomy" id="2840922"/>
    <lineage>
        <taxon>Bacteria</taxon>
        <taxon>Bacillati</taxon>
        <taxon>Bacillota</taxon>
        <taxon>Clostridia</taxon>
        <taxon>Eubacteriales</taxon>
        <taxon>Candidatus Scatomorpha</taxon>
    </lineage>
</organism>
<gene>
    <name evidence="3" type="ORF">IAB77_09195</name>
</gene>
<keyword evidence="1" id="KW-0560">Oxidoreductase</keyword>
<dbReference type="Proteomes" id="UP000824262">
    <property type="component" value="Unassembled WGS sequence"/>
</dbReference>
<comment type="caution">
    <text evidence="3">The sequence shown here is derived from an EMBL/GenBank/DDBJ whole genome shotgun (WGS) entry which is preliminary data.</text>
</comment>
<accession>A0A9D1CTT6</accession>
<reference evidence="3" key="1">
    <citation type="submission" date="2020-10" db="EMBL/GenBank/DDBJ databases">
        <authorList>
            <person name="Gilroy R."/>
        </authorList>
    </citation>
    <scope>NUCLEOTIDE SEQUENCE</scope>
    <source>
        <strain evidence="3">ChiBcolR7-354</strain>
    </source>
</reference>
<feature type="domain" description="Pyruvate/ketoisovalerate oxidoreductase catalytic" evidence="2">
    <location>
        <begin position="11"/>
        <end position="174"/>
    </location>
</feature>
<dbReference type="Gene3D" id="3.40.920.10">
    <property type="entry name" value="Pyruvate-ferredoxin oxidoreductase, PFOR, domain III"/>
    <property type="match status" value="1"/>
</dbReference>
<name>A0A9D1CTT6_9FIRM</name>
<dbReference type="Pfam" id="PF01558">
    <property type="entry name" value="POR"/>
    <property type="match status" value="1"/>
</dbReference>
<dbReference type="EMBL" id="DVGA01000101">
    <property type="protein sequence ID" value="HIQ79414.1"/>
    <property type="molecule type" value="Genomic_DNA"/>
</dbReference>
<proteinExistence type="predicted"/>
<reference evidence="3" key="2">
    <citation type="journal article" date="2021" name="PeerJ">
        <title>Extensive microbial diversity within the chicken gut microbiome revealed by metagenomics and culture.</title>
        <authorList>
            <person name="Gilroy R."/>
            <person name="Ravi A."/>
            <person name="Getino M."/>
            <person name="Pursley I."/>
            <person name="Horton D.L."/>
            <person name="Alikhan N.F."/>
            <person name="Baker D."/>
            <person name="Gharbi K."/>
            <person name="Hall N."/>
            <person name="Watson M."/>
            <person name="Adriaenssens E.M."/>
            <person name="Foster-Nyarko E."/>
            <person name="Jarju S."/>
            <person name="Secka A."/>
            <person name="Antonio M."/>
            <person name="Oren A."/>
            <person name="Chaudhuri R.R."/>
            <person name="La Ragione R."/>
            <person name="Hildebrand F."/>
            <person name="Pallen M.J."/>
        </authorList>
    </citation>
    <scope>NUCLEOTIDE SEQUENCE</scope>
    <source>
        <strain evidence="3">ChiBcolR7-354</strain>
    </source>
</reference>
<dbReference type="InterPro" id="IPR002869">
    <property type="entry name" value="Pyrv_flavodox_OxRed_cen"/>
</dbReference>
<dbReference type="PANTHER" id="PTHR42730:SF1">
    <property type="entry name" value="2-OXOGLUTARATE SYNTHASE SUBUNIT KORC"/>
    <property type="match status" value="1"/>
</dbReference>